<evidence type="ECO:0000313" key="2">
    <source>
        <dbReference type="EMBL" id="BEG99044.1"/>
    </source>
</evidence>
<evidence type="ECO:0008006" key="4">
    <source>
        <dbReference type="Google" id="ProtNLM"/>
    </source>
</evidence>
<sequence length="423" mass="46354">MKKQHYMYIALVSLLTFLLPSCSGEEEQNITNTGKTTYSIIYRISTKSSNDQNASDDEMMKTILLFFVNADNKIEKKIVETLPSTKQLHEIEVKLTKGTKAVYGFANLSTASIASAGLNVEEGSVMPDLSTATLYIANGFTINSAVGDYLPMSNKTAISVTNTTGQTFNMELIRMVCKMKLNFKNETGHNISLKNIVVNPITTSSVYLLPRSNGEIPPVLPVGSTSGNYINTFNGTPSFSSGGILNDFQFYINESQVSGNGYFKLTLNTLRDGITDEVRMSLTNLSYLNRNDYLPLDIILTDYRLELEVISYPPIGGYPASVITTTDGYHCIFPGGGPFIITPRLVKVSDNSIVSIGKSEWNFSYTDASTTIFDKAPVLKNGVIMGTLKSSAGDKALCTVSVNVLTATNVSRTLYYKMYISQN</sequence>
<feature type="signal peptide" evidence="1">
    <location>
        <begin position="1"/>
        <end position="23"/>
    </location>
</feature>
<reference evidence="2 3" key="1">
    <citation type="submission" date="2023-04" db="EMBL/GenBank/DDBJ databases">
        <title>Draft genome sequence of acteroides sedimenti strain YN3PY1.</title>
        <authorList>
            <person name="Yoshida N."/>
        </authorList>
    </citation>
    <scope>NUCLEOTIDE SEQUENCE [LARGE SCALE GENOMIC DNA]</scope>
    <source>
        <strain evidence="2 3">YN3PY1</strain>
    </source>
</reference>
<evidence type="ECO:0000256" key="1">
    <source>
        <dbReference type="SAM" id="SignalP"/>
    </source>
</evidence>
<dbReference type="Proteomes" id="UP001496674">
    <property type="component" value="Chromosome"/>
</dbReference>
<proteinExistence type="predicted"/>
<protein>
    <recommendedName>
        <fullName evidence="4">Major fimbrial subunit protein N-terminal domain-containing protein</fullName>
    </recommendedName>
</protein>
<keyword evidence="3" id="KW-1185">Reference proteome</keyword>
<gene>
    <name evidence="2" type="ORF">BSYN_13090</name>
</gene>
<feature type="chain" id="PRO_5046845675" description="Major fimbrial subunit protein N-terminal domain-containing protein" evidence="1">
    <location>
        <begin position="24"/>
        <end position="423"/>
    </location>
</feature>
<dbReference type="RefSeq" id="WP_353334248.1">
    <property type="nucleotide sequence ID" value="NZ_AP028055.1"/>
</dbReference>
<accession>A0ABN6Z3C7</accession>
<evidence type="ECO:0000313" key="3">
    <source>
        <dbReference type="Proteomes" id="UP001496674"/>
    </source>
</evidence>
<name>A0ABN6Z3C7_9BACE</name>
<organism evidence="2 3">
    <name type="scientific">Bacteroides sedimenti</name>
    <dbReference type="NCBI Taxonomy" id="2136147"/>
    <lineage>
        <taxon>Bacteria</taxon>
        <taxon>Pseudomonadati</taxon>
        <taxon>Bacteroidota</taxon>
        <taxon>Bacteroidia</taxon>
        <taxon>Bacteroidales</taxon>
        <taxon>Bacteroidaceae</taxon>
        <taxon>Bacteroides</taxon>
    </lineage>
</organism>
<dbReference type="EMBL" id="AP028055">
    <property type="protein sequence ID" value="BEG99044.1"/>
    <property type="molecule type" value="Genomic_DNA"/>
</dbReference>
<keyword evidence="1" id="KW-0732">Signal</keyword>